<evidence type="ECO:0000313" key="2">
    <source>
        <dbReference type="EMBL" id="JAO07231.1"/>
    </source>
</evidence>
<feature type="non-terminal residue" evidence="2">
    <location>
        <position position="114"/>
    </location>
</feature>
<dbReference type="AlphaFoldDB" id="A0A0S7EQH9"/>
<accession>A0A0S7EQH9</accession>
<gene>
    <name evidence="2" type="primary">PPUP7271</name>
</gene>
<reference evidence="2" key="1">
    <citation type="submission" date="2014-12" db="EMBL/GenBank/DDBJ databases">
        <title>Parallel Evolution in Life History Adaptation Evident in the Tissue-Specific Poeciliopsis prolifica transcriptome.</title>
        <authorList>
            <person name="Jue N.K."/>
            <person name="Foley R.J."/>
            <person name="Obergfell C."/>
            <person name="Reznick D.N."/>
            <person name="O'Neill R.J."/>
            <person name="O'Neill M.J."/>
        </authorList>
    </citation>
    <scope>NUCLEOTIDE SEQUENCE</scope>
</reference>
<evidence type="ECO:0000256" key="1">
    <source>
        <dbReference type="SAM" id="MobiDB-lite"/>
    </source>
</evidence>
<proteinExistence type="predicted"/>
<organism evidence="2">
    <name type="scientific">Poeciliopsis prolifica</name>
    <name type="common">blackstripe livebearer</name>
    <dbReference type="NCBI Taxonomy" id="188132"/>
    <lineage>
        <taxon>Eukaryota</taxon>
        <taxon>Metazoa</taxon>
        <taxon>Chordata</taxon>
        <taxon>Craniata</taxon>
        <taxon>Vertebrata</taxon>
        <taxon>Euteleostomi</taxon>
        <taxon>Actinopterygii</taxon>
        <taxon>Neopterygii</taxon>
        <taxon>Teleostei</taxon>
        <taxon>Neoteleostei</taxon>
        <taxon>Acanthomorphata</taxon>
        <taxon>Ovalentaria</taxon>
        <taxon>Atherinomorphae</taxon>
        <taxon>Cyprinodontiformes</taxon>
        <taxon>Poeciliidae</taxon>
        <taxon>Poeciliinae</taxon>
        <taxon>Poeciliopsis</taxon>
    </lineage>
</organism>
<feature type="region of interest" description="Disordered" evidence="1">
    <location>
        <begin position="34"/>
        <end position="62"/>
    </location>
</feature>
<dbReference type="EMBL" id="GBYX01474432">
    <property type="protein sequence ID" value="JAO07231.1"/>
    <property type="molecule type" value="Transcribed_RNA"/>
</dbReference>
<sequence>MNRFRNTGNVYDRLHSSVSESSRKLWSVNDGLTDPPATWSTTETPGYHGDRTRATRRGNGSSVRCLNQQGRLRPLLVLPGTVLLSLWKWTQRTRTRRRSASSLKVVTPRLSSGR</sequence>
<name>A0A0S7EQH9_9TELE</name>
<protein>
    <submittedName>
        <fullName evidence="2">PPUP7271</fullName>
    </submittedName>
</protein>